<dbReference type="AlphaFoldDB" id="A0A834VG69"/>
<evidence type="ECO:0000256" key="1">
    <source>
        <dbReference type="SAM" id="MobiDB-lite"/>
    </source>
</evidence>
<dbReference type="EnsemblMetazoa" id="SSS_5411s_mrna">
    <property type="protein sequence ID" value="KAF7493844.1"/>
    <property type="gene ID" value="SSS_5411"/>
</dbReference>
<evidence type="ECO:0000313" key="3">
    <source>
        <dbReference type="EnsemblMetazoa" id="KAF7493844.1"/>
    </source>
</evidence>
<keyword evidence="4" id="KW-1185">Reference proteome</keyword>
<gene>
    <name evidence="2" type="ORF">SSS_5411</name>
</gene>
<name>A0A834VG69_SARSC</name>
<dbReference type="EMBL" id="WVUK01000054">
    <property type="protein sequence ID" value="KAF7493844.1"/>
    <property type="molecule type" value="Genomic_DNA"/>
</dbReference>
<feature type="compositionally biased region" description="Polar residues" evidence="1">
    <location>
        <begin position="207"/>
        <end position="223"/>
    </location>
</feature>
<accession>A0A834VG69</accession>
<evidence type="ECO:0000313" key="4">
    <source>
        <dbReference type="Proteomes" id="UP000070412"/>
    </source>
</evidence>
<reference evidence="4" key="1">
    <citation type="journal article" date="2020" name="PLoS Negl. Trop. Dis.">
        <title>High-quality nuclear genome for Sarcoptes scabiei-A critical resource for a neglected parasite.</title>
        <authorList>
            <person name="Korhonen P.K."/>
            <person name="Gasser R.B."/>
            <person name="Ma G."/>
            <person name="Wang T."/>
            <person name="Stroehlein A.J."/>
            <person name="Young N.D."/>
            <person name="Ang C.S."/>
            <person name="Fernando D.D."/>
            <person name="Lu H.C."/>
            <person name="Taylor S."/>
            <person name="Reynolds S.L."/>
            <person name="Mofiz E."/>
            <person name="Najaraj S.H."/>
            <person name="Gowda H."/>
            <person name="Madugundu A."/>
            <person name="Renuse S."/>
            <person name="Holt D."/>
            <person name="Pandey A."/>
            <person name="Papenfuss A.T."/>
            <person name="Fischer K."/>
        </authorList>
    </citation>
    <scope>NUCLEOTIDE SEQUENCE [LARGE SCALE GENOMIC DNA]</scope>
</reference>
<feature type="compositionally biased region" description="Acidic residues" evidence="1">
    <location>
        <begin position="233"/>
        <end position="246"/>
    </location>
</feature>
<reference evidence="3" key="3">
    <citation type="submission" date="2022-06" db="UniProtKB">
        <authorList>
            <consortium name="EnsemblMetazoa"/>
        </authorList>
    </citation>
    <scope>IDENTIFICATION</scope>
</reference>
<proteinExistence type="predicted"/>
<reference evidence="2" key="2">
    <citation type="submission" date="2020-01" db="EMBL/GenBank/DDBJ databases">
        <authorList>
            <person name="Korhonen P.K.K."/>
            <person name="Guangxu M.G."/>
            <person name="Wang T.W."/>
            <person name="Stroehlein A.J.S."/>
            <person name="Young N.D."/>
            <person name="Ang C.-S.A."/>
            <person name="Fernando D.W.F."/>
            <person name="Lu H.L."/>
            <person name="Taylor S.T."/>
            <person name="Ehtesham M.E.M."/>
            <person name="Najaraj S.H.N."/>
            <person name="Harsha G.H.G."/>
            <person name="Madugundu A.M."/>
            <person name="Renuse S.R."/>
            <person name="Holt D.H."/>
            <person name="Pandey A.P."/>
            <person name="Papenfuss A.P."/>
            <person name="Gasser R.B.G."/>
            <person name="Fischer K.F."/>
        </authorList>
    </citation>
    <scope>NUCLEOTIDE SEQUENCE</scope>
    <source>
        <strain evidence="2">SSS_KF_BRIS2020</strain>
    </source>
</reference>
<feature type="region of interest" description="Disordered" evidence="1">
    <location>
        <begin position="202"/>
        <end position="246"/>
    </location>
</feature>
<dbReference type="Proteomes" id="UP000070412">
    <property type="component" value="Unassembled WGS sequence"/>
</dbReference>
<organism evidence="2">
    <name type="scientific">Sarcoptes scabiei</name>
    <name type="common">Itch mite</name>
    <name type="synonym">Acarus scabiei</name>
    <dbReference type="NCBI Taxonomy" id="52283"/>
    <lineage>
        <taxon>Eukaryota</taxon>
        <taxon>Metazoa</taxon>
        <taxon>Ecdysozoa</taxon>
        <taxon>Arthropoda</taxon>
        <taxon>Chelicerata</taxon>
        <taxon>Arachnida</taxon>
        <taxon>Acari</taxon>
        <taxon>Acariformes</taxon>
        <taxon>Sarcoptiformes</taxon>
        <taxon>Astigmata</taxon>
        <taxon>Psoroptidia</taxon>
        <taxon>Sarcoptoidea</taxon>
        <taxon>Sarcoptidae</taxon>
        <taxon>Sarcoptinae</taxon>
        <taxon>Sarcoptes</taxon>
    </lineage>
</organism>
<sequence length="320" mass="36621">MMMIESIRPTKSLQTSRNWMRSRFHRSVTKRNNWSDNQERIGAKNEQYQFFKHSNSNLLNIGQSKSSDEMLMILNNLRSVIKNSTRIAEMEQNTMNFGMESNCKNIVSLEKPSGSLIEDCDNLFIFSPPLSAIKKQPDFINSIESEKFTSDGHDNPESEINGKRDGIVKSIIENNDEHSNVQPSSLESSAYSSMESNFAETKLSIIPDQNDSRQSSRTKSLNENSDDNYLNSCDDDDGDDNDGDVVEEDQQKNFGQSSSHLAHDEEILETLRQALRMCTRMDVSKRASAAEIYGHLETKWLESIIRARQLKRKTFPTKRE</sequence>
<evidence type="ECO:0000313" key="2">
    <source>
        <dbReference type="EMBL" id="KAF7493844.1"/>
    </source>
</evidence>
<protein>
    <submittedName>
        <fullName evidence="2 3">Uncharacterized protein</fullName>
    </submittedName>
</protein>
<dbReference type="OrthoDB" id="6535402at2759"/>